<dbReference type="EMBL" id="OY660884">
    <property type="protein sequence ID" value="CAJ1083078.1"/>
    <property type="molecule type" value="Genomic_DNA"/>
</dbReference>
<dbReference type="Pfam" id="PF13903">
    <property type="entry name" value="Claudin_2"/>
    <property type="match status" value="1"/>
</dbReference>
<dbReference type="InterPro" id="IPR004031">
    <property type="entry name" value="PMP22/EMP/MP20/Claudin"/>
</dbReference>
<dbReference type="GO" id="GO:0005246">
    <property type="term" value="F:calcium channel regulator activity"/>
    <property type="evidence" value="ECO:0007669"/>
    <property type="project" value="TreeGrafter"/>
</dbReference>
<protein>
    <submittedName>
        <fullName evidence="6">Voltage-dependent calcium channel gamma-6 subunit-like</fullName>
    </submittedName>
</protein>
<keyword evidence="3 5" id="KW-1133">Transmembrane helix</keyword>
<dbReference type="PRINTS" id="PR01077">
    <property type="entry name" value="CLAUDIN"/>
</dbReference>
<feature type="transmembrane region" description="Helical" evidence="5">
    <location>
        <begin position="245"/>
        <end position="271"/>
    </location>
</feature>
<dbReference type="Gene3D" id="1.20.140.150">
    <property type="match status" value="1"/>
</dbReference>
<feature type="transmembrane region" description="Helical" evidence="5">
    <location>
        <begin position="202"/>
        <end position="225"/>
    </location>
</feature>
<sequence length="288" mass="31140">MWSTFLVTDEEGRTVSPAATGTVGAPVPIPPPQGPVALSSLMSGRSTFGGNKRRRTTSTGHAMSEAQEGKIKLAFFVAIVGVVLTVLGVGTEFWVELSPPKSFYNNQTCLTAHYGLWKGCTKTLWVADIDPERESCGPAELPGESNCTYFKFFTTGENTMLFQKTTKKNLNVAAAMLAMFSLFLMVMGAICITMSLSKEILFFLKPASVCFIMSGVMVLLSLMVFHQSVLAFLASDHTVPLHHELAWSVSCIGCAGAVLIVGGILFLLLALPYSPWQRCLPHKDSSNS</sequence>
<gene>
    <name evidence="6" type="ORF">XNOV1_A009754</name>
</gene>
<keyword evidence="7" id="KW-1185">Reference proteome</keyword>
<name>A0AAV1HEE8_XYRNO</name>
<evidence type="ECO:0000313" key="6">
    <source>
        <dbReference type="EMBL" id="CAJ1083078.1"/>
    </source>
</evidence>
<dbReference type="PANTHER" id="PTHR15025:SF7">
    <property type="entry name" value="CALCIUM CHANNEL, VOLTAGE-DEPENDENT, GAMMA SUBUNIT 6A"/>
    <property type="match status" value="1"/>
</dbReference>
<evidence type="ECO:0000256" key="5">
    <source>
        <dbReference type="SAM" id="Phobius"/>
    </source>
</evidence>
<comment type="subcellular location">
    <subcellularLocation>
        <location evidence="1">Membrane</location>
        <topology evidence="1">Multi-pass membrane protein</topology>
    </subcellularLocation>
</comment>
<evidence type="ECO:0000256" key="1">
    <source>
        <dbReference type="ARBA" id="ARBA00004141"/>
    </source>
</evidence>
<evidence type="ECO:0000313" key="7">
    <source>
        <dbReference type="Proteomes" id="UP001178508"/>
    </source>
</evidence>
<dbReference type="PANTHER" id="PTHR15025">
    <property type="entry name" value="VOLTAGE-DEPENDENT CALCIUM CHANNEL GAMMA-1 SUBUNIT-RELATED"/>
    <property type="match status" value="1"/>
</dbReference>
<dbReference type="GO" id="GO:1990454">
    <property type="term" value="C:L-type voltage-gated calcium channel complex"/>
    <property type="evidence" value="ECO:0007669"/>
    <property type="project" value="TreeGrafter"/>
</dbReference>
<keyword evidence="4 5" id="KW-0472">Membrane</keyword>
<reference evidence="6" key="1">
    <citation type="submission" date="2023-08" db="EMBL/GenBank/DDBJ databases">
        <authorList>
            <person name="Alioto T."/>
            <person name="Alioto T."/>
            <person name="Gomez Garrido J."/>
        </authorList>
    </citation>
    <scope>NUCLEOTIDE SEQUENCE</scope>
</reference>
<feature type="transmembrane region" description="Helical" evidence="5">
    <location>
        <begin position="73"/>
        <end position="95"/>
    </location>
</feature>
<evidence type="ECO:0000256" key="3">
    <source>
        <dbReference type="ARBA" id="ARBA00022989"/>
    </source>
</evidence>
<evidence type="ECO:0000256" key="2">
    <source>
        <dbReference type="ARBA" id="ARBA00022692"/>
    </source>
</evidence>
<accession>A0AAV1HEE8</accession>
<organism evidence="6 7">
    <name type="scientific">Xyrichtys novacula</name>
    <name type="common">Pearly razorfish</name>
    <name type="synonym">Hemipteronotus novacula</name>
    <dbReference type="NCBI Taxonomy" id="13765"/>
    <lineage>
        <taxon>Eukaryota</taxon>
        <taxon>Metazoa</taxon>
        <taxon>Chordata</taxon>
        <taxon>Craniata</taxon>
        <taxon>Vertebrata</taxon>
        <taxon>Euteleostomi</taxon>
        <taxon>Actinopterygii</taxon>
        <taxon>Neopterygii</taxon>
        <taxon>Teleostei</taxon>
        <taxon>Neoteleostei</taxon>
        <taxon>Acanthomorphata</taxon>
        <taxon>Eupercaria</taxon>
        <taxon>Labriformes</taxon>
        <taxon>Labridae</taxon>
        <taxon>Xyrichtys</taxon>
    </lineage>
</organism>
<feature type="transmembrane region" description="Helical" evidence="5">
    <location>
        <begin position="170"/>
        <end position="190"/>
    </location>
</feature>
<dbReference type="GO" id="GO:1902514">
    <property type="term" value="P:regulation of calcium ion transmembrane transport via high voltage-gated calcium channel"/>
    <property type="evidence" value="ECO:0007669"/>
    <property type="project" value="TreeGrafter"/>
</dbReference>
<dbReference type="Proteomes" id="UP001178508">
    <property type="component" value="Chromosome 21"/>
</dbReference>
<evidence type="ECO:0000256" key="4">
    <source>
        <dbReference type="ARBA" id="ARBA00023136"/>
    </source>
</evidence>
<dbReference type="AlphaFoldDB" id="A0AAV1HEE8"/>
<proteinExistence type="predicted"/>
<keyword evidence="2 5" id="KW-0812">Transmembrane</keyword>